<dbReference type="Pfam" id="PF00026">
    <property type="entry name" value="Asp"/>
    <property type="match status" value="1"/>
</dbReference>
<keyword evidence="2" id="KW-0645">Protease</keyword>
<dbReference type="InterPro" id="IPR021109">
    <property type="entry name" value="Peptidase_aspartic_dom_sf"/>
</dbReference>
<sequence length="393" mass="43733">MKNNYVELVFDDQPLNLLVDSGSSQSYLVYGGWYESLYGPGSCEYLISGCYFCPPTDPCDLDTLLGRVQRRASYGDGHTIDYAMRNVTLKVAERETSNFQIGLMVGNSRVERGVQPYGLIGLSLPRSVWKEILNIEESHFLEQLVRAGLIHRTAFSVHASEVARGMSGQLVLGEYSTDVGNATLIPLTEANWTDAFVVVASSVRMRTVSSGEVMDLSSEQEAIDVAIDTGSCVTTVPKEVFRLILEAIETELGWERTGWASGAVRVTQKLDAYIGWDGYIWSGSKSSFDVHLSRHVYVCREQWCKLFVSDRLLAGRVSGSFVLGRPFFAEYDVSVDFDGKVVGLATPGKPVLSDIISWKMWRKSRPPRCKRTFKRRSGIAGLWQRCLGMPLDG</sequence>
<dbReference type="GO" id="GO:0004190">
    <property type="term" value="F:aspartic-type endopeptidase activity"/>
    <property type="evidence" value="ECO:0007669"/>
    <property type="project" value="UniProtKB-KW"/>
</dbReference>
<comment type="similarity">
    <text evidence="1">Belongs to the peptidase A1 family.</text>
</comment>
<comment type="caution">
    <text evidence="8">The sequence shown here is derived from an EMBL/GenBank/DDBJ whole genome shotgun (WGS) entry which is preliminary data.</text>
</comment>
<dbReference type="InterPro" id="IPR033121">
    <property type="entry name" value="PEPTIDASE_A1"/>
</dbReference>
<dbReference type="OrthoDB" id="15189at2759"/>
<accession>A0A7J6P211</accession>
<evidence type="ECO:0000259" key="7">
    <source>
        <dbReference type="PROSITE" id="PS51767"/>
    </source>
</evidence>
<protein>
    <recommendedName>
        <fullName evidence="7">Peptidase A1 domain-containing protein</fullName>
    </recommendedName>
</protein>
<dbReference type="CDD" id="cd05471">
    <property type="entry name" value="pepsin_like"/>
    <property type="match status" value="1"/>
</dbReference>
<dbReference type="PANTHER" id="PTHR47965">
    <property type="entry name" value="ASPARTYL PROTEASE-RELATED"/>
    <property type="match status" value="1"/>
</dbReference>
<keyword evidence="3" id="KW-0732">Signal</keyword>
<evidence type="ECO:0000256" key="4">
    <source>
        <dbReference type="ARBA" id="ARBA00022750"/>
    </source>
</evidence>
<evidence type="ECO:0000256" key="1">
    <source>
        <dbReference type="ARBA" id="ARBA00007447"/>
    </source>
</evidence>
<dbReference type="GO" id="GO:0006508">
    <property type="term" value="P:proteolysis"/>
    <property type="evidence" value="ECO:0007669"/>
    <property type="project" value="UniProtKB-KW"/>
</dbReference>
<dbReference type="Proteomes" id="UP000541610">
    <property type="component" value="Unassembled WGS sequence"/>
</dbReference>
<gene>
    <name evidence="8" type="ORF">FOZ60_001092</name>
</gene>
<reference evidence="8 9" key="1">
    <citation type="submission" date="2020-04" db="EMBL/GenBank/DDBJ databases">
        <title>Perkinsus olseni comparative genomics.</title>
        <authorList>
            <person name="Bogema D.R."/>
        </authorList>
    </citation>
    <scope>NUCLEOTIDE SEQUENCE [LARGE SCALE GENOMIC DNA]</scope>
    <source>
        <strain evidence="8">00978-12</strain>
    </source>
</reference>
<keyword evidence="5" id="KW-0378">Hydrolase</keyword>
<proteinExistence type="inferred from homology"/>
<evidence type="ECO:0000256" key="2">
    <source>
        <dbReference type="ARBA" id="ARBA00022670"/>
    </source>
</evidence>
<dbReference type="PROSITE" id="PS51767">
    <property type="entry name" value="PEPTIDASE_A1"/>
    <property type="match status" value="1"/>
</dbReference>
<name>A0A7J6P211_PEROL</name>
<feature type="domain" description="Peptidase A1" evidence="7">
    <location>
        <begin position="2"/>
        <end position="345"/>
    </location>
</feature>
<dbReference type="InterPro" id="IPR001461">
    <property type="entry name" value="Aspartic_peptidase_A1"/>
</dbReference>
<dbReference type="PANTHER" id="PTHR47965:SF12">
    <property type="entry name" value="ASPARTIC PROTEINASE 3-RELATED"/>
    <property type="match status" value="1"/>
</dbReference>
<evidence type="ECO:0000313" key="8">
    <source>
        <dbReference type="EMBL" id="KAF4689820.1"/>
    </source>
</evidence>
<dbReference type="SUPFAM" id="SSF50630">
    <property type="entry name" value="Acid proteases"/>
    <property type="match status" value="1"/>
</dbReference>
<keyword evidence="6" id="KW-0865">Zymogen</keyword>
<dbReference type="InterPro" id="IPR034164">
    <property type="entry name" value="Pepsin-like_dom"/>
</dbReference>
<evidence type="ECO:0000256" key="3">
    <source>
        <dbReference type="ARBA" id="ARBA00022729"/>
    </source>
</evidence>
<organism evidence="8 9">
    <name type="scientific">Perkinsus olseni</name>
    <name type="common">Perkinsus atlanticus</name>
    <dbReference type="NCBI Taxonomy" id="32597"/>
    <lineage>
        <taxon>Eukaryota</taxon>
        <taxon>Sar</taxon>
        <taxon>Alveolata</taxon>
        <taxon>Perkinsozoa</taxon>
        <taxon>Perkinsea</taxon>
        <taxon>Perkinsida</taxon>
        <taxon>Perkinsidae</taxon>
        <taxon>Perkinsus</taxon>
    </lineage>
</organism>
<dbReference type="AlphaFoldDB" id="A0A7J6P211"/>
<evidence type="ECO:0000313" key="9">
    <source>
        <dbReference type="Proteomes" id="UP000541610"/>
    </source>
</evidence>
<keyword evidence="4" id="KW-0064">Aspartyl protease</keyword>
<dbReference type="EMBL" id="JABANP010000114">
    <property type="protein sequence ID" value="KAF4689820.1"/>
    <property type="molecule type" value="Genomic_DNA"/>
</dbReference>
<evidence type="ECO:0000256" key="6">
    <source>
        <dbReference type="ARBA" id="ARBA00023145"/>
    </source>
</evidence>
<dbReference type="Gene3D" id="2.40.70.10">
    <property type="entry name" value="Acid Proteases"/>
    <property type="match status" value="2"/>
</dbReference>
<evidence type="ECO:0000256" key="5">
    <source>
        <dbReference type="ARBA" id="ARBA00022801"/>
    </source>
</evidence>